<protein>
    <submittedName>
        <fullName evidence="1">Uncharacterized protein</fullName>
    </submittedName>
</protein>
<dbReference type="RefSeq" id="WP_035939405.1">
    <property type="nucleotide sequence ID" value="NZ_CADFFX010000001.1"/>
</dbReference>
<evidence type="ECO:0000313" key="1">
    <source>
        <dbReference type="EMBL" id="KDR41602.1"/>
    </source>
</evidence>
<comment type="caution">
    <text evidence="1">The sequence shown here is derived from an EMBL/GenBank/DDBJ whole genome shotgun (WGS) entry which is preliminary data.</text>
</comment>
<accession>A0A069PMF9</accession>
<dbReference type="Proteomes" id="UP000027466">
    <property type="component" value="Unassembled WGS sequence"/>
</dbReference>
<sequence>MANHLDLPRKEADELLAVQKSAPEAAWIALSSGRIESWALVTGVITPGGLYKKALTVELICKRSVRPLRESFKFSLFRLEFGAPKRAYQLDTSNVPLCDPEDHDWPHEHIGTDRICFGSSAFPQTFEEALEHFCNAVNIQFDEVIESPLEFKLR</sequence>
<dbReference type="AlphaFoldDB" id="A0A069PMF9"/>
<keyword evidence="2" id="KW-1185">Reference proteome</keyword>
<evidence type="ECO:0000313" key="2">
    <source>
        <dbReference type="Proteomes" id="UP000027466"/>
    </source>
</evidence>
<dbReference type="EMBL" id="JFHC01000026">
    <property type="protein sequence ID" value="KDR41602.1"/>
    <property type="molecule type" value="Genomic_DNA"/>
</dbReference>
<reference evidence="1 2" key="1">
    <citation type="submission" date="2014-03" db="EMBL/GenBank/DDBJ databases">
        <title>Draft Genome Sequences of Four Burkholderia Strains.</title>
        <authorList>
            <person name="Liu X.Y."/>
            <person name="Li C.X."/>
            <person name="Xu J.H."/>
        </authorList>
    </citation>
    <scope>NUCLEOTIDE SEQUENCE [LARGE SCALE GENOMIC DNA]</scope>
    <source>
        <strain evidence="1 2">DSM 50014</strain>
    </source>
</reference>
<organism evidence="1 2">
    <name type="scientific">Caballeronia glathei</name>
    <dbReference type="NCBI Taxonomy" id="60547"/>
    <lineage>
        <taxon>Bacteria</taxon>
        <taxon>Pseudomonadati</taxon>
        <taxon>Pseudomonadota</taxon>
        <taxon>Betaproteobacteria</taxon>
        <taxon>Burkholderiales</taxon>
        <taxon>Burkholderiaceae</taxon>
        <taxon>Caballeronia</taxon>
    </lineage>
</organism>
<proteinExistence type="predicted"/>
<gene>
    <name evidence="1" type="ORF">BG61_16945</name>
</gene>
<name>A0A069PMF9_9BURK</name>